<evidence type="ECO:0000313" key="2">
    <source>
        <dbReference type="EMBL" id="MBI4251593.1"/>
    </source>
</evidence>
<proteinExistence type="predicted"/>
<feature type="region of interest" description="Disordered" evidence="1">
    <location>
        <begin position="1"/>
        <end position="34"/>
    </location>
</feature>
<reference evidence="2" key="1">
    <citation type="submission" date="2020-07" db="EMBL/GenBank/DDBJ databases">
        <title>Huge and variable diversity of episymbiotic CPR bacteria and DPANN archaea in groundwater ecosystems.</title>
        <authorList>
            <person name="He C.Y."/>
            <person name="Keren R."/>
            <person name="Whittaker M."/>
            <person name="Farag I.F."/>
            <person name="Doudna J."/>
            <person name="Cate J.H.D."/>
            <person name="Banfield J.F."/>
        </authorList>
    </citation>
    <scope>NUCLEOTIDE SEQUENCE</scope>
    <source>
        <strain evidence="2">NC_groundwater_1370_Ag_S-0.2um_69_93</strain>
    </source>
</reference>
<dbReference type="SUPFAM" id="SSF54593">
    <property type="entry name" value="Glyoxalase/Bleomycin resistance protein/Dihydroxybiphenyl dioxygenase"/>
    <property type="match status" value="1"/>
</dbReference>
<evidence type="ECO:0000313" key="3">
    <source>
        <dbReference type="Proteomes" id="UP000752292"/>
    </source>
</evidence>
<name>A0A932ZTM8_UNCTE</name>
<accession>A0A932ZTM8</accession>
<evidence type="ECO:0000256" key="1">
    <source>
        <dbReference type="SAM" id="MobiDB-lite"/>
    </source>
</evidence>
<dbReference type="EMBL" id="JACQRX010000175">
    <property type="protein sequence ID" value="MBI4251593.1"/>
    <property type="molecule type" value="Genomic_DNA"/>
</dbReference>
<dbReference type="AlphaFoldDB" id="A0A932ZTM8"/>
<gene>
    <name evidence="2" type="ORF">HY618_03955</name>
</gene>
<sequence length="34" mass="3717">PPVDINDGPNKGGLVVYMEDPDGNTLELIQPPRR</sequence>
<dbReference type="Gene3D" id="3.10.180.10">
    <property type="entry name" value="2,3-Dihydroxybiphenyl 1,2-Dioxygenase, domain 1"/>
    <property type="match status" value="1"/>
</dbReference>
<comment type="caution">
    <text evidence="2">The sequence shown here is derived from an EMBL/GenBank/DDBJ whole genome shotgun (WGS) entry which is preliminary data.</text>
</comment>
<dbReference type="Proteomes" id="UP000752292">
    <property type="component" value="Unassembled WGS sequence"/>
</dbReference>
<dbReference type="InterPro" id="IPR029068">
    <property type="entry name" value="Glyas_Bleomycin-R_OHBP_Dase"/>
</dbReference>
<feature type="non-terminal residue" evidence="2">
    <location>
        <position position="1"/>
    </location>
</feature>
<protein>
    <submittedName>
        <fullName evidence="2">Glyoxalase</fullName>
    </submittedName>
</protein>
<organism evidence="2 3">
    <name type="scientific">Tectimicrobiota bacterium</name>
    <dbReference type="NCBI Taxonomy" id="2528274"/>
    <lineage>
        <taxon>Bacteria</taxon>
        <taxon>Pseudomonadati</taxon>
        <taxon>Nitrospinota/Tectimicrobiota group</taxon>
        <taxon>Candidatus Tectimicrobiota</taxon>
    </lineage>
</organism>